<protein>
    <submittedName>
        <fullName evidence="4">Retrovirus-related Pol polyprotein from transposon TNT 1-94</fullName>
    </submittedName>
</protein>
<dbReference type="PANTHER" id="PTHR11439:SF461">
    <property type="entry name" value="OS10G0432200 PROTEIN"/>
    <property type="match status" value="1"/>
</dbReference>
<accession>A0A438F187</accession>
<dbReference type="Pfam" id="PF14223">
    <property type="entry name" value="Retrotran_gag_2"/>
    <property type="match status" value="1"/>
</dbReference>
<dbReference type="Pfam" id="PF13976">
    <property type="entry name" value="gag_pre-integrs"/>
    <property type="match status" value="1"/>
</dbReference>
<dbReference type="Pfam" id="PF25597">
    <property type="entry name" value="SH3_retrovirus"/>
    <property type="match status" value="1"/>
</dbReference>
<dbReference type="EMBL" id="QGNW01001140">
    <property type="protein sequence ID" value="RVW53780.1"/>
    <property type="molecule type" value="Genomic_DNA"/>
</dbReference>
<evidence type="ECO:0000313" key="4">
    <source>
        <dbReference type="EMBL" id="RVW53780.1"/>
    </source>
</evidence>
<dbReference type="GO" id="GO:0003676">
    <property type="term" value="F:nucleic acid binding"/>
    <property type="evidence" value="ECO:0007669"/>
    <property type="project" value="InterPro"/>
</dbReference>
<sequence>MIEWDSHNHMILTWIRNTSIPSISNLLGNFDNAKSTWDMLAKRYSTTHGSMKYQLMVKLHQLRQKPGQSINDYYDQLRFIWDQIDLSDPTWACSKDAQQYASIRDEFCLYEFLMSLHKDFESIRGQLLNRSPAPSLDTAVNELVKEEARLATLQAQNKLNTNKKFCNYCKRPSHTIETCYRRNKSTVVVANTEPTPPTASTSVESQSYGSTINLSSTKLQEIIAQAVRMAGNASLSTALSVLPAYGSTMHGNSVGFVSTSNLSVFGVFHDPRTGQELGTGPRVGRMFPVNNLHLPPVAPVSVATAAAAVSSLPSLALWHSRLGHAPSSRVQQLVSRGLLGYVSKDNFDCTSSLLHSYDTVHHLTCPSTSQQNGRAERKLRHILDTVRALLLSAKVPVPFWGEAGLHAVHAINRIPSAVIHNQTPYERLFGSPPDYHHLRSFGSACFVLLQPHEHNKLESRSRLCCFLGYGETQKGYRCYDPVSHRLRVSHNVVFWEHRLFVELSHFRSSLTNSSVLEIFPDESLVPSTNTFDPPLDFSPDIFYVSPRQVANEQIDDELPHFEPGSPAPALPEDPPQDIPPCHSTRDLVTLPPGQSVVGCKWIYKIKTCSDGFVERYKARLVAKAVAVTRKWDLFQMDVKNAFLNGDLSEEVYMQPPPGLSVESNKFNSTIFRLGYTASPYDYALFLRRTDKDTILLLLYVDDMIITGDDLSGIQELKDFLSQQFEMKDLGHLNYFLGLEITHSTDGLYITQVNLVYLTVTRPDISYVVHQVSQYLSAPRSTHYAVVLHILRYLEGALFHGLFYSAQSPLVLRAFFDADWAGDPTDRRSTIGYCFLLGSSLISWRSKKQTFVARSSTKAEYRALADTTSELLWLRWLLKDLGVSTSSATPLYCDNQSVIHIALNTSRLIVILSVIILSMVLLSFSPSPPKINLQISSPSHFLRDALVI</sequence>
<dbReference type="InterPro" id="IPR043502">
    <property type="entry name" value="DNA/RNA_pol_sf"/>
</dbReference>
<dbReference type="CDD" id="cd09272">
    <property type="entry name" value="RNase_HI_RT_Ty1"/>
    <property type="match status" value="1"/>
</dbReference>
<dbReference type="InterPro" id="IPR013103">
    <property type="entry name" value="RVT_2"/>
</dbReference>
<dbReference type="Gene3D" id="3.30.420.10">
    <property type="entry name" value="Ribonuclease H-like superfamily/Ribonuclease H"/>
    <property type="match status" value="1"/>
</dbReference>
<proteinExistence type="predicted"/>
<evidence type="ECO:0000313" key="5">
    <source>
        <dbReference type="Proteomes" id="UP000288805"/>
    </source>
</evidence>
<evidence type="ECO:0000259" key="1">
    <source>
        <dbReference type="Pfam" id="PF07727"/>
    </source>
</evidence>
<evidence type="ECO:0000259" key="2">
    <source>
        <dbReference type="Pfam" id="PF13976"/>
    </source>
</evidence>
<dbReference type="PANTHER" id="PTHR11439">
    <property type="entry name" value="GAG-POL-RELATED RETROTRANSPOSON"/>
    <property type="match status" value="1"/>
</dbReference>
<gene>
    <name evidence="4" type="primary">POLX_1166</name>
    <name evidence="4" type="ORF">CK203_101394</name>
</gene>
<dbReference type="Pfam" id="PF07727">
    <property type="entry name" value="RVT_2"/>
    <property type="match status" value="2"/>
</dbReference>
<dbReference type="AlphaFoldDB" id="A0A438F187"/>
<dbReference type="SUPFAM" id="SSF53098">
    <property type="entry name" value="Ribonuclease H-like"/>
    <property type="match status" value="1"/>
</dbReference>
<organism evidence="4 5">
    <name type="scientific">Vitis vinifera</name>
    <name type="common">Grape</name>
    <dbReference type="NCBI Taxonomy" id="29760"/>
    <lineage>
        <taxon>Eukaryota</taxon>
        <taxon>Viridiplantae</taxon>
        <taxon>Streptophyta</taxon>
        <taxon>Embryophyta</taxon>
        <taxon>Tracheophyta</taxon>
        <taxon>Spermatophyta</taxon>
        <taxon>Magnoliopsida</taxon>
        <taxon>eudicotyledons</taxon>
        <taxon>Gunneridae</taxon>
        <taxon>Pentapetalae</taxon>
        <taxon>rosids</taxon>
        <taxon>Vitales</taxon>
        <taxon>Vitaceae</taxon>
        <taxon>Viteae</taxon>
        <taxon>Vitis</taxon>
    </lineage>
</organism>
<evidence type="ECO:0000259" key="3">
    <source>
        <dbReference type="Pfam" id="PF25597"/>
    </source>
</evidence>
<dbReference type="Proteomes" id="UP000288805">
    <property type="component" value="Unassembled WGS sequence"/>
</dbReference>
<dbReference type="SUPFAM" id="SSF56672">
    <property type="entry name" value="DNA/RNA polymerases"/>
    <property type="match status" value="1"/>
</dbReference>
<feature type="domain" description="GAG-pre-integrase" evidence="2">
    <location>
        <begin position="304"/>
        <end position="352"/>
    </location>
</feature>
<feature type="domain" description="Reverse transcriptase Ty1/copia-type" evidence="1">
    <location>
        <begin position="666"/>
        <end position="755"/>
    </location>
</feature>
<feature type="domain" description="Reverse transcriptase Ty1/copia-type" evidence="1">
    <location>
        <begin position="624"/>
        <end position="664"/>
    </location>
</feature>
<feature type="domain" description="Retroviral polymerase SH3-like" evidence="3">
    <location>
        <begin position="443"/>
        <end position="501"/>
    </location>
</feature>
<reference evidence="4 5" key="1">
    <citation type="journal article" date="2018" name="PLoS Genet.">
        <title>Population sequencing reveals clonal diversity and ancestral inbreeding in the grapevine cultivar Chardonnay.</title>
        <authorList>
            <person name="Roach M.J."/>
            <person name="Johnson D.L."/>
            <person name="Bohlmann J."/>
            <person name="van Vuuren H.J."/>
            <person name="Jones S.J."/>
            <person name="Pretorius I.S."/>
            <person name="Schmidt S.A."/>
            <person name="Borneman A.R."/>
        </authorList>
    </citation>
    <scope>NUCLEOTIDE SEQUENCE [LARGE SCALE GENOMIC DNA]</scope>
    <source>
        <strain evidence="5">cv. Chardonnay</strain>
        <tissue evidence="4">Leaf</tissue>
    </source>
</reference>
<dbReference type="InterPro" id="IPR036397">
    <property type="entry name" value="RNaseH_sf"/>
</dbReference>
<dbReference type="InterPro" id="IPR025724">
    <property type="entry name" value="GAG-pre-integrase_dom"/>
</dbReference>
<dbReference type="InterPro" id="IPR012337">
    <property type="entry name" value="RNaseH-like_sf"/>
</dbReference>
<dbReference type="InterPro" id="IPR057670">
    <property type="entry name" value="SH3_retrovirus"/>
</dbReference>
<name>A0A438F187_VITVI</name>
<comment type="caution">
    <text evidence="4">The sequence shown here is derived from an EMBL/GenBank/DDBJ whole genome shotgun (WGS) entry which is preliminary data.</text>
</comment>